<comment type="caution">
    <text evidence="2">The sequence shown here is derived from an EMBL/GenBank/DDBJ whole genome shotgun (WGS) entry which is preliminary data.</text>
</comment>
<evidence type="ECO:0000256" key="1">
    <source>
        <dbReference type="SAM" id="SignalP"/>
    </source>
</evidence>
<dbReference type="InParanoid" id="A0A2P5DK56"/>
<feature type="signal peptide" evidence="1">
    <location>
        <begin position="1"/>
        <end position="28"/>
    </location>
</feature>
<proteinExistence type="predicted"/>
<protein>
    <recommendedName>
        <fullName evidence="4">Rapid ALkalinization Factor</fullName>
    </recommendedName>
</protein>
<keyword evidence="3" id="KW-1185">Reference proteome</keyword>
<evidence type="ECO:0008006" key="4">
    <source>
        <dbReference type="Google" id="ProtNLM"/>
    </source>
</evidence>
<reference evidence="3" key="1">
    <citation type="submission" date="2016-06" db="EMBL/GenBank/DDBJ databases">
        <title>Parallel loss of symbiosis genes in relatives of nitrogen-fixing non-legume Parasponia.</title>
        <authorList>
            <person name="Van Velzen R."/>
            <person name="Holmer R."/>
            <person name="Bu F."/>
            <person name="Rutten L."/>
            <person name="Van Zeijl A."/>
            <person name="Liu W."/>
            <person name="Santuari L."/>
            <person name="Cao Q."/>
            <person name="Sharma T."/>
            <person name="Shen D."/>
            <person name="Roswanjaya Y."/>
            <person name="Wardhani T."/>
            <person name="Kalhor M.S."/>
            <person name="Jansen J."/>
            <person name="Van den Hoogen J."/>
            <person name="Gungor B."/>
            <person name="Hartog M."/>
            <person name="Hontelez J."/>
            <person name="Verver J."/>
            <person name="Yang W.-C."/>
            <person name="Schijlen E."/>
            <person name="Repin R."/>
            <person name="Schilthuizen M."/>
            <person name="Schranz E."/>
            <person name="Heidstra R."/>
            <person name="Miyata K."/>
            <person name="Fedorova E."/>
            <person name="Kohlen W."/>
            <person name="Bisseling T."/>
            <person name="Smit S."/>
            <person name="Geurts R."/>
        </authorList>
    </citation>
    <scope>NUCLEOTIDE SEQUENCE [LARGE SCALE GENOMIC DNA]</scope>
    <source>
        <strain evidence="3">cv. RG33-2</strain>
    </source>
</reference>
<evidence type="ECO:0000313" key="3">
    <source>
        <dbReference type="Proteomes" id="UP000237000"/>
    </source>
</evidence>
<organism evidence="2 3">
    <name type="scientific">Trema orientale</name>
    <name type="common">Charcoal tree</name>
    <name type="synonym">Celtis orientalis</name>
    <dbReference type="NCBI Taxonomy" id="63057"/>
    <lineage>
        <taxon>Eukaryota</taxon>
        <taxon>Viridiplantae</taxon>
        <taxon>Streptophyta</taxon>
        <taxon>Embryophyta</taxon>
        <taxon>Tracheophyta</taxon>
        <taxon>Spermatophyta</taxon>
        <taxon>Magnoliopsida</taxon>
        <taxon>eudicotyledons</taxon>
        <taxon>Gunneridae</taxon>
        <taxon>Pentapetalae</taxon>
        <taxon>rosids</taxon>
        <taxon>fabids</taxon>
        <taxon>Rosales</taxon>
        <taxon>Cannabaceae</taxon>
        <taxon>Trema</taxon>
    </lineage>
</organism>
<accession>A0A2P5DK56</accession>
<dbReference type="EMBL" id="JXTC01000265">
    <property type="protein sequence ID" value="PON73658.1"/>
    <property type="molecule type" value="Genomic_DNA"/>
</dbReference>
<gene>
    <name evidence="2" type="ORF">TorRG33x02_249160</name>
</gene>
<dbReference type="Proteomes" id="UP000237000">
    <property type="component" value="Unassembled WGS sequence"/>
</dbReference>
<dbReference type="OrthoDB" id="1194694at2759"/>
<evidence type="ECO:0000313" key="2">
    <source>
        <dbReference type="EMBL" id="PON73658.1"/>
    </source>
</evidence>
<name>A0A2P5DK56_TREOI</name>
<dbReference type="AlphaFoldDB" id="A0A2P5DK56"/>
<keyword evidence="1" id="KW-0732">Signal</keyword>
<feature type="chain" id="PRO_5015184269" description="Rapid ALkalinization Factor" evidence="1">
    <location>
        <begin position="29"/>
        <end position="125"/>
    </location>
</feature>
<sequence>MPRNLFITALSVVMTSVIVLNATGQCGASGTMPLKSFGNASTRSICDDGHGEECLIAQLEVDLEFQMPSETSRRVLDGIKSIYKGLDPKRNGGCGVGNQASCSGKKTLSSYLHPLCGKYDRSCPP</sequence>